<name>A0AA36DKM1_CYLNA</name>
<comment type="caution">
    <text evidence="1">The sequence shown here is derived from an EMBL/GenBank/DDBJ whole genome shotgun (WGS) entry which is preliminary data.</text>
</comment>
<evidence type="ECO:0000313" key="2">
    <source>
        <dbReference type="Proteomes" id="UP001176961"/>
    </source>
</evidence>
<dbReference type="EMBL" id="CATQJL010000001">
    <property type="protein sequence ID" value="CAJ0588109.1"/>
    <property type="molecule type" value="Genomic_DNA"/>
</dbReference>
<gene>
    <name evidence="1" type="ORF">CYNAS_LOCUS92</name>
</gene>
<dbReference type="AlphaFoldDB" id="A0AA36DKM1"/>
<proteinExistence type="predicted"/>
<protein>
    <submittedName>
        <fullName evidence="1">Uncharacterized protein</fullName>
    </submittedName>
</protein>
<keyword evidence="2" id="KW-1185">Reference proteome</keyword>
<organism evidence="1 2">
    <name type="scientific">Cylicocyclus nassatus</name>
    <name type="common">Nematode worm</name>
    <dbReference type="NCBI Taxonomy" id="53992"/>
    <lineage>
        <taxon>Eukaryota</taxon>
        <taxon>Metazoa</taxon>
        <taxon>Ecdysozoa</taxon>
        <taxon>Nematoda</taxon>
        <taxon>Chromadorea</taxon>
        <taxon>Rhabditida</taxon>
        <taxon>Rhabditina</taxon>
        <taxon>Rhabditomorpha</taxon>
        <taxon>Strongyloidea</taxon>
        <taxon>Strongylidae</taxon>
        <taxon>Cylicocyclus</taxon>
    </lineage>
</organism>
<sequence>MDTAVADYYFLQGPNLLRCRDSAIKTKNFTANNRAKLGVDIDLTPLKSPSLMEATSQIPETFIVKWFSSSRVFITTPPSWNTQCVVFFETIETNKLRRKFLRVRININIPYCEPEDKVTLTGLIVDAAMNDISTVYIEILDIIRKIRKKQENQKDSFSSYREGSMQTANSKIIAHRARKCLELDHLAYLNQYYNQSRWDSSNLKSTDLKVITISDMTPIELLYAVLPIPVMSVLIRGTRTGPHALAARQIISKRYVSLCTEARRQRTELHHSQEFRKFVVKLFGNFKERDEVGDLRKAILTLVENCTARIYMEKPSDCIQLKAAVSKLFRRLLAVQRRTYIERDDFRGDIEKLKTATKDLITSFANKIHEKGV</sequence>
<evidence type="ECO:0000313" key="1">
    <source>
        <dbReference type="EMBL" id="CAJ0588109.1"/>
    </source>
</evidence>
<accession>A0AA36DKM1</accession>
<dbReference type="Proteomes" id="UP001176961">
    <property type="component" value="Unassembled WGS sequence"/>
</dbReference>
<reference evidence="1" key="1">
    <citation type="submission" date="2023-07" db="EMBL/GenBank/DDBJ databases">
        <authorList>
            <consortium name="CYATHOMIX"/>
        </authorList>
    </citation>
    <scope>NUCLEOTIDE SEQUENCE</scope>
    <source>
        <strain evidence="1">N/A</strain>
    </source>
</reference>